<organism evidence="6 7">
    <name type="scientific">Desmospora profundinema</name>
    <dbReference type="NCBI Taxonomy" id="1571184"/>
    <lineage>
        <taxon>Bacteria</taxon>
        <taxon>Bacillati</taxon>
        <taxon>Bacillota</taxon>
        <taxon>Bacilli</taxon>
        <taxon>Bacillales</taxon>
        <taxon>Thermoactinomycetaceae</taxon>
        <taxon>Desmospora</taxon>
    </lineage>
</organism>
<dbReference type="PRINTS" id="PR00455">
    <property type="entry name" value="HTHTETR"/>
</dbReference>
<dbReference type="Proteomes" id="UP001185012">
    <property type="component" value="Unassembled WGS sequence"/>
</dbReference>
<feature type="DNA-binding region" description="H-T-H motif" evidence="4">
    <location>
        <begin position="27"/>
        <end position="46"/>
    </location>
</feature>
<keyword evidence="2 4" id="KW-0238">DNA-binding</keyword>
<proteinExistence type="predicted"/>
<dbReference type="InterPro" id="IPR001647">
    <property type="entry name" value="HTH_TetR"/>
</dbReference>
<keyword evidence="7" id="KW-1185">Reference proteome</keyword>
<dbReference type="InterPro" id="IPR036271">
    <property type="entry name" value="Tet_transcr_reg_TetR-rel_C_sf"/>
</dbReference>
<dbReference type="PROSITE" id="PS50977">
    <property type="entry name" value="HTH_TETR_2"/>
    <property type="match status" value="1"/>
</dbReference>
<dbReference type="Pfam" id="PF00440">
    <property type="entry name" value="TetR_N"/>
    <property type="match status" value="1"/>
</dbReference>
<keyword evidence="3" id="KW-0804">Transcription</keyword>
<reference evidence="6 7" key="1">
    <citation type="submission" date="2023-07" db="EMBL/GenBank/DDBJ databases">
        <title>Genomic Encyclopedia of Type Strains, Phase IV (KMG-IV): sequencing the most valuable type-strain genomes for metagenomic binning, comparative biology and taxonomic classification.</title>
        <authorList>
            <person name="Goeker M."/>
        </authorList>
    </citation>
    <scope>NUCLEOTIDE SEQUENCE [LARGE SCALE GENOMIC DNA]</scope>
    <source>
        <strain evidence="6 7">DSM 45903</strain>
    </source>
</reference>
<accession>A0ABU1ILP9</accession>
<dbReference type="EMBL" id="JAVDQG010000003">
    <property type="protein sequence ID" value="MDR6225710.1"/>
    <property type="molecule type" value="Genomic_DNA"/>
</dbReference>
<dbReference type="RefSeq" id="WP_309864726.1">
    <property type="nucleotide sequence ID" value="NZ_JAVDQG010000003.1"/>
</dbReference>
<dbReference type="Gene3D" id="1.10.357.10">
    <property type="entry name" value="Tetracycline Repressor, domain 2"/>
    <property type="match status" value="1"/>
</dbReference>
<evidence type="ECO:0000256" key="1">
    <source>
        <dbReference type="ARBA" id="ARBA00023015"/>
    </source>
</evidence>
<evidence type="ECO:0000256" key="4">
    <source>
        <dbReference type="PROSITE-ProRule" id="PRU00335"/>
    </source>
</evidence>
<dbReference type="InterPro" id="IPR009057">
    <property type="entry name" value="Homeodomain-like_sf"/>
</dbReference>
<dbReference type="PANTHER" id="PTHR47506:SF1">
    <property type="entry name" value="HTH-TYPE TRANSCRIPTIONAL REGULATOR YJDC"/>
    <property type="match status" value="1"/>
</dbReference>
<sequence length="182" mass="20489">MVQSNKREALLETAESLFYQKGFHATGINEILKKSGVASMTLYRYFPSKEELIKEVLKHREEKYWSFLHTTITDSKENPFVSLVEAHGLWLGREGKNGCMLLRAMEEFSGLNSEIDMIARNHKKNVLHYLKDLAQKNNSADPEGLAVQLAVVLEGATAMAQMVGAEEVTKHAISTVKNLLDH</sequence>
<evidence type="ECO:0000259" key="5">
    <source>
        <dbReference type="PROSITE" id="PS50977"/>
    </source>
</evidence>
<dbReference type="SUPFAM" id="SSF46689">
    <property type="entry name" value="Homeodomain-like"/>
    <property type="match status" value="1"/>
</dbReference>
<feature type="domain" description="HTH tetR-type" evidence="5">
    <location>
        <begin position="4"/>
        <end position="64"/>
    </location>
</feature>
<dbReference type="SUPFAM" id="SSF48498">
    <property type="entry name" value="Tetracyclin repressor-like, C-terminal domain"/>
    <property type="match status" value="1"/>
</dbReference>
<keyword evidence="1" id="KW-0805">Transcription regulation</keyword>
<comment type="caution">
    <text evidence="6">The sequence shown here is derived from an EMBL/GenBank/DDBJ whole genome shotgun (WGS) entry which is preliminary data.</text>
</comment>
<evidence type="ECO:0000313" key="6">
    <source>
        <dbReference type="EMBL" id="MDR6225710.1"/>
    </source>
</evidence>
<protein>
    <submittedName>
        <fullName evidence="6">AcrR family transcriptional regulator</fullName>
    </submittedName>
</protein>
<gene>
    <name evidence="6" type="ORF">JOE21_001708</name>
</gene>
<evidence type="ECO:0000313" key="7">
    <source>
        <dbReference type="Proteomes" id="UP001185012"/>
    </source>
</evidence>
<evidence type="ECO:0000256" key="3">
    <source>
        <dbReference type="ARBA" id="ARBA00023163"/>
    </source>
</evidence>
<name>A0ABU1ILP9_9BACL</name>
<dbReference type="PANTHER" id="PTHR47506">
    <property type="entry name" value="TRANSCRIPTIONAL REGULATORY PROTEIN"/>
    <property type="match status" value="1"/>
</dbReference>
<evidence type="ECO:0000256" key="2">
    <source>
        <dbReference type="ARBA" id="ARBA00023125"/>
    </source>
</evidence>